<feature type="transmembrane region" description="Helical" evidence="6">
    <location>
        <begin position="46"/>
        <end position="71"/>
    </location>
</feature>
<keyword evidence="2" id="KW-1003">Cell membrane</keyword>
<comment type="subcellular location">
    <subcellularLocation>
        <location evidence="1">Cell membrane</location>
        <topology evidence="1">Multi-pass membrane protein</topology>
    </subcellularLocation>
</comment>
<dbReference type="Pfam" id="PF10035">
    <property type="entry name" value="DUF2179"/>
    <property type="match status" value="1"/>
</dbReference>
<evidence type="ECO:0000256" key="1">
    <source>
        <dbReference type="ARBA" id="ARBA00004651"/>
    </source>
</evidence>
<feature type="transmembrane region" description="Helical" evidence="6">
    <location>
        <begin position="78"/>
        <end position="96"/>
    </location>
</feature>
<accession>A0A380KFZ0</accession>
<evidence type="ECO:0000256" key="3">
    <source>
        <dbReference type="ARBA" id="ARBA00022692"/>
    </source>
</evidence>
<dbReference type="AlphaFoldDB" id="A0A380KFZ0"/>
<dbReference type="PANTHER" id="PTHR33545">
    <property type="entry name" value="UPF0750 MEMBRANE PROTEIN YITT-RELATED"/>
    <property type="match status" value="1"/>
</dbReference>
<dbReference type="Proteomes" id="UP000254924">
    <property type="component" value="Unassembled WGS sequence"/>
</dbReference>
<dbReference type="InterPro" id="IPR003740">
    <property type="entry name" value="YitT"/>
</dbReference>
<protein>
    <submittedName>
        <fullName evidence="8">Putative membrane spanning protein</fullName>
    </submittedName>
</protein>
<evidence type="ECO:0000256" key="4">
    <source>
        <dbReference type="ARBA" id="ARBA00022989"/>
    </source>
</evidence>
<dbReference type="PIRSF" id="PIRSF006483">
    <property type="entry name" value="Membrane_protein_YitT"/>
    <property type="match status" value="1"/>
</dbReference>
<evidence type="ECO:0000313" key="8">
    <source>
        <dbReference type="EMBL" id="SUN64012.1"/>
    </source>
</evidence>
<sequence>MTKKLFDFFLVTVGSLISAVGFNAMFLHNHIASGGVGGLAVSFEKLFGWTPATFVMASNIPLLVLCLVFLGRGVFLKTIYGSLIYPVFIQMTANFPNVTDNQLLAAIFGGIILGAGLGLVFLGNSSTGGTGIIVQILHKYTPLPFGVVLVLIDGLVVGISLVAFDADTVMYSIIALITISYVVEIISTGFNASKNIMIITKETKEVRDYITNTLDRGVSQWPIIGGFTGGTKEMLMTTVSSIEFPRLQKEILKYDETAFIIAMPASQVMGRGFSLTKQYNKATDDILPPM</sequence>
<dbReference type="InterPro" id="IPR015867">
    <property type="entry name" value="N-reg_PII/ATP_PRibTrfase_C"/>
</dbReference>
<dbReference type="InterPro" id="IPR019264">
    <property type="entry name" value="DUF2179"/>
</dbReference>
<dbReference type="RefSeq" id="WP_115271547.1">
    <property type="nucleotide sequence ID" value="NZ_JBNPNB010000100.1"/>
</dbReference>
<keyword evidence="5 6" id="KW-0472">Membrane</keyword>
<organism evidence="8 9">
    <name type="scientific">Streptococcus hyointestinalis</name>
    <dbReference type="NCBI Taxonomy" id="1337"/>
    <lineage>
        <taxon>Bacteria</taxon>
        <taxon>Bacillati</taxon>
        <taxon>Bacillota</taxon>
        <taxon>Bacilli</taxon>
        <taxon>Lactobacillales</taxon>
        <taxon>Streptococcaceae</taxon>
        <taxon>Streptococcus</taxon>
    </lineage>
</organism>
<evidence type="ECO:0000256" key="5">
    <source>
        <dbReference type="ARBA" id="ARBA00023136"/>
    </source>
</evidence>
<name>A0A380KFZ0_9STRE</name>
<evidence type="ECO:0000256" key="6">
    <source>
        <dbReference type="SAM" id="Phobius"/>
    </source>
</evidence>
<dbReference type="PANTHER" id="PTHR33545:SF9">
    <property type="entry name" value="UPF0750 MEMBRANE PROTEIN YITE"/>
    <property type="match status" value="1"/>
</dbReference>
<evidence type="ECO:0000313" key="9">
    <source>
        <dbReference type="Proteomes" id="UP000254924"/>
    </source>
</evidence>
<dbReference type="GeneID" id="78357958"/>
<dbReference type="GO" id="GO:0005886">
    <property type="term" value="C:plasma membrane"/>
    <property type="evidence" value="ECO:0007669"/>
    <property type="project" value="UniProtKB-SubCell"/>
</dbReference>
<dbReference type="EMBL" id="UHFN01000007">
    <property type="protein sequence ID" value="SUN64012.1"/>
    <property type="molecule type" value="Genomic_DNA"/>
</dbReference>
<dbReference type="Pfam" id="PF02588">
    <property type="entry name" value="YitT_membrane"/>
    <property type="match status" value="1"/>
</dbReference>
<feature type="transmembrane region" description="Helical" evidence="6">
    <location>
        <begin position="143"/>
        <end position="164"/>
    </location>
</feature>
<dbReference type="InterPro" id="IPR051461">
    <property type="entry name" value="UPF0750_membrane"/>
</dbReference>
<gene>
    <name evidence="8" type="ORF">NCTC12224_02740</name>
</gene>
<evidence type="ECO:0000256" key="2">
    <source>
        <dbReference type="ARBA" id="ARBA00022475"/>
    </source>
</evidence>
<keyword evidence="4 6" id="KW-1133">Transmembrane helix</keyword>
<keyword evidence="9" id="KW-1185">Reference proteome</keyword>
<evidence type="ECO:0000259" key="7">
    <source>
        <dbReference type="Pfam" id="PF10035"/>
    </source>
</evidence>
<proteinExistence type="predicted"/>
<feature type="transmembrane region" description="Helical" evidence="6">
    <location>
        <begin position="5"/>
        <end position="26"/>
    </location>
</feature>
<feature type="transmembrane region" description="Helical" evidence="6">
    <location>
        <begin position="102"/>
        <end position="122"/>
    </location>
</feature>
<dbReference type="Gene3D" id="3.30.70.120">
    <property type="match status" value="1"/>
</dbReference>
<keyword evidence="3 6" id="KW-0812">Transmembrane</keyword>
<feature type="transmembrane region" description="Helical" evidence="6">
    <location>
        <begin position="170"/>
        <end position="192"/>
    </location>
</feature>
<dbReference type="OrthoDB" id="1758221at2"/>
<feature type="domain" description="DUF2179" evidence="7">
    <location>
        <begin position="216"/>
        <end position="270"/>
    </location>
</feature>
<dbReference type="CDD" id="cd16380">
    <property type="entry name" value="YitT_C"/>
    <property type="match status" value="1"/>
</dbReference>
<reference evidence="8 9" key="1">
    <citation type="submission" date="2018-06" db="EMBL/GenBank/DDBJ databases">
        <authorList>
            <consortium name="Pathogen Informatics"/>
            <person name="Doyle S."/>
        </authorList>
    </citation>
    <scope>NUCLEOTIDE SEQUENCE [LARGE SCALE GENOMIC DNA]</scope>
    <source>
        <strain evidence="8 9">NCTC12224</strain>
    </source>
</reference>